<keyword evidence="2" id="KW-0812">Transmembrane</keyword>
<feature type="region of interest" description="Disordered" evidence="1">
    <location>
        <begin position="417"/>
        <end position="452"/>
    </location>
</feature>
<dbReference type="Proteomes" id="UP000218067">
    <property type="component" value="Chromosome"/>
</dbReference>
<sequence>MSAINREEVVAAFDALDAVMTRLQDLCFDGLTTPERLALLQRCEVVARRRLPSIEHPLINQLGEQAGEQELGGKLAAVLAGRLRVSRGEASRRLGEAADLGPRRALTGEQLAPLLSATASAVRQGRIGAGHVRVIREFCGQVPAEVDLETRERAEAHLARLAGQFRPDQLAKLAQRLMDCVNPDGRYSDEDRARRRGLTLGRQGRDGMSRISGWLTPEARAGLDAVLAKLAAPGMCNPDDESPVVQAPAGADAVSRDRRSVGQRHHDGLNAAVRALLASGDLGQHNGLPASIIVTTTHGELQKACGQGLTGGGTVLPISDVIRLARHAHHYLAVFDRGKAVGLYHAKRLTTAGHAWCCMPKTVVAPVRAVMCRAINARCIMSPRGPPAGAPTSINSLWPAGLTTNCSSRAGAPARTPTVIPNGCHRRTSTMDSQEPTPTTTPKNCSATAQPTKAKRGVDRAVVWHAEPMAGKEIDRVRATSALAVIKQHPAMVLFVLSPALALLAVIWWLAGAGWAIAAALVVLVVGVAVVVRKR</sequence>
<dbReference type="EMBL" id="AP017624">
    <property type="protein sequence ID" value="BAV40718.1"/>
    <property type="molecule type" value="Genomic_DNA"/>
</dbReference>
<reference evidence="4 5" key="1">
    <citation type="submission" date="2016-08" db="EMBL/GenBank/DDBJ databases">
        <title>Complete genome sequence of Mycobacterium shinshuense, a subspecies of M. ulcerans.</title>
        <authorList>
            <person name="Yoshida M."/>
            <person name="Ogura Y."/>
            <person name="Hayashi T."/>
            <person name="Hoshino Y."/>
        </authorList>
    </citation>
    <scope>NUCLEOTIDE SEQUENCE [LARGE SCALE GENOMIC DNA]</scope>
    <source>
        <strain evidence="5">ATCC 33728</strain>
    </source>
</reference>
<dbReference type="Pfam" id="PF02720">
    <property type="entry name" value="DUF222"/>
    <property type="match status" value="1"/>
</dbReference>
<name>A0A1B4Y0X3_MYCUL</name>
<feature type="compositionally biased region" description="Polar residues" evidence="1">
    <location>
        <begin position="430"/>
        <end position="451"/>
    </location>
</feature>
<organism evidence="4 5">
    <name type="scientific">Mycobacterium ulcerans subsp. shinshuense</name>
    <dbReference type="NCBI Taxonomy" id="1124626"/>
    <lineage>
        <taxon>Bacteria</taxon>
        <taxon>Bacillati</taxon>
        <taxon>Actinomycetota</taxon>
        <taxon>Actinomycetes</taxon>
        <taxon>Mycobacteriales</taxon>
        <taxon>Mycobacteriaceae</taxon>
        <taxon>Mycobacterium</taxon>
        <taxon>Mycobacterium ulcerans group</taxon>
    </lineage>
</organism>
<proteinExistence type="predicted"/>
<evidence type="ECO:0000313" key="5">
    <source>
        <dbReference type="Proteomes" id="UP000218067"/>
    </source>
</evidence>
<feature type="domain" description="DUF222" evidence="3">
    <location>
        <begin position="38"/>
        <end position="354"/>
    </location>
</feature>
<evidence type="ECO:0000259" key="3">
    <source>
        <dbReference type="Pfam" id="PF02720"/>
    </source>
</evidence>
<dbReference type="InterPro" id="IPR003870">
    <property type="entry name" value="DUF222"/>
</dbReference>
<evidence type="ECO:0000256" key="2">
    <source>
        <dbReference type="SAM" id="Phobius"/>
    </source>
</evidence>
<keyword evidence="2" id="KW-0472">Membrane</keyword>
<dbReference type="AlphaFoldDB" id="A0A1B4Y0X3"/>
<evidence type="ECO:0000256" key="1">
    <source>
        <dbReference type="SAM" id="MobiDB-lite"/>
    </source>
</evidence>
<gene>
    <name evidence="4" type="ORF">SHTP_1461</name>
</gene>
<feature type="transmembrane region" description="Helical" evidence="2">
    <location>
        <begin position="515"/>
        <end position="532"/>
    </location>
</feature>
<evidence type="ECO:0000313" key="4">
    <source>
        <dbReference type="EMBL" id="BAV40718.1"/>
    </source>
</evidence>
<keyword evidence="2" id="KW-1133">Transmembrane helix</keyword>
<accession>A0A1B4Y0X3</accession>
<protein>
    <recommendedName>
        <fullName evidence="3">DUF222 domain-containing protein</fullName>
    </recommendedName>
</protein>